<dbReference type="InterPro" id="IPR011044">
    <property type="entry name" value="Quino_amine_DH_bsu"/>
</dbReference>
<evidence type="ECO:0000313" key="2">
    <source>
        <dbReference type="EMBL" id="BAJ64764.1"/>
    </source>
</evidence>
<dbReference type="EMBL" id="AP012029">
    <property type="protein sequence ID" value="BAJ64764.1"/>
    <property type="molecule type" value="Genomic_DNA"/>
</dbReference>
<keyword evidence="3" id="KW-1185">Reference proteome</keyword>
<dbReference type="Proteomes" id="UP000008922">
    <property type="component" value="Chromosome"/>
</dbReference>
<evidence type="ECO:0000313" key="3">
    <source>
        <dbReference type="Proteomes" id="UP000008922"/>
    </source>
</evidence>
<keyword evidence="1" id="KW-1133">Transmembrane helix</keyword>
<sequence>MIFSKRIKLLGITGIILLIGIVGLLVLKTINSSSNSSRPSIMLATIRENNGQRQLEFLCVETNNCLPSLDIENKHLENLASLHIGPTYYIENSNIFVSFWEANTLMLKLNTQTLETTYFDLGTDIDLGILTLPLNKNLILASSRGTLLVVNDNLLPQKIQLNLQDSNYIRQLVHRNESEVVALNNIPIKSGDTISAQIFIVNPKTGAVVEKHLPVPEFKELFPGEALIEKQKYNLTIASVSPDLRTLYYTYYYTDDGESLKTALGMFDTQTMNDKGFNYDINCVSMNGYSQYKGFLYSSKLYSEGGGDIASLIEMKFLKPLIPLDRLLGRPSKALITPFGKYFVLGTNHQVIVLTQNGTVVDEYELPLDWVGRDYVIVEYRE</sequence>
<evidence type="ECO:0000256" key="1">
    <source>
        <dbReference type="SAM" id="Phobius"/>
    </source>
</evidence>
<name>E8N0L5_ANATU</name>
<keyword evidence="1" id="KW-0812">Transmembrane</keyword>
<dbReference type="KEGG" id="atm:ANT_27380"/>
<reference evidence="2 3" key="1">
    <citation type="submission" date="2010-12" db="EMBL/GenBank/DDBJ databases">
        <title>Whole genome sequence of Anaerolinea thermophila UNI-1.</title>
        <authorList>
            <person name="Narita-Yamada S."/>
            <person name="Kishi E."/>
            <person name="Watanabe Y."/>
            <person name="Takasaki K."/>
            <person name="Ankai A."/>
            <person name="Oguchi A."/>
            <person name="Fukui S."/>
            <person name="Takahashi M."/>
            <person name="Yashiro I."/>
            <person name="Hosoyama A."/>
            <person name="Sekiguchi Y."/>
            <person name="Hanada S."/>
            <person name="Fujita N."/>
        </authorList>
    </citation>
    <scope>NUCLEOTIDE SEQUENCE [LARGE SCALE GENOMIC DNA]</scope>
    <source>
        <strain evidence="3">DSM 14523 / JCM 11388 / NBRC 100420 / UNI-1</strain>
    </source>
</reference>
<dbReference type="STRING" id="926569.ANT_27380"/>
<dbReference type="SUPFAM" id="SSF50969">
    <property type="entry name" value="YVTN repeat-like/Quinoprotein amine dehydrogenase"/>
    <property type="match status" value="1"/>
</dbReference>
<gene>
    <name evidence="2" type="ordered locus">ANT_27380</name>
</gene>
<accession>E8N0L5</accession>
<dbReference type="AlphaFoldDB" id="E8N0L5"/>
<dbReference type="HOGENOM" id="CLU_722885_0_0_0"/>
<dbReference type="InParanoid" id="E8N0L5"/>
<feature type="transmembrane region" description="Helical" evidence="1">
    <location>
        <begin position="7"/>
        <end position="27"/>
    </location>
</feature>
<dbReference type="RefSeq" id="WP_013561112.1">
    <property type="nucleotide sequence ID" value="NC_014960.1"/>
</dbReference>
<protein>
    <submittedName>
        <fullName evidence="2">Uncharacterized protein</fullName>
    </submittedName>
</protein>
<proteinExistence type="predicted"/>
<keyword evidence="1" id="KW-0472">Membrane</keyword>
<organism evidence="2 3">
    <name type="scientific">Anaerolinea thermophila (strain DSM 14523 / JCM 11388 / NBRC 100420 / UNI-1)</name>
    <dbReference type="NCBI Taxonomy" id="926569"/>
    <lineage>
        <taxon>Bacteria</taxon>
        <taxon>Bacillati</taxon>
        <taxon>Chloroflexota</taxon>
        <taxon>Anaerolineae</taxon>
        <taxon>Anaerolineales</taxon>
        <taxon>Anaerolineaceae</taxon>
        <taxon>Anaerolinea</taxon>
    </lineage>
</organism>